<sequence length="301" mass="30441">MIALAITFAVLGALCSAVGAQLQHQGVRSETQDRDLGLRGIGRLVHNRRWLLGVAVLTACAILQILALALAPVTIVAPIVVLALPAVAVLNARTVGARLDATATVAVIASTLGVAVFVALASGRATAVTFPDSAVLLACQIVAGAVVLFGVIGALREGIVRCVMLSTGAGAAYGLVSVLVRDVTYTFQTNGFAGVSPLSATGLVAAFAVGSWFIQLAYASGPPDIVVGCQTVLSPMVATAIAMGLLNETANAGGVTGLGLVAGALVAVFGVVMLARHHPEATSRATPHAAERRLFRAASRH</sequence>
<feature type="transmembrane region" description="Helical" evidence="1">
    <location>
        <begin position="134"/>
        <end position="155"/>
    </location>
</feature>
<dbReference type="NCBIfam" id="NF038012">
    <property type="entry name" value="DMT_1"/>
    <property type="match status" value="1"/>
</dbReference>
<feature type="transmembrane region" description="Helical" evidence="1">
    <location>
        <begin position="99"/>
        <end position="122"/>
    </location>
</feature>
<dbReference type="OrthoDB" id="5187629at2"/>
<comment type="caution">
    <text evidence="2">The sequence shown here is derived from an EMBL/GenBank/DDBJ whole genome shotgun (WGS) entry which is preliminary data.</text>
</comment>
<evidence type="ECO:0000313" key="2">
    <source>
        <dbReference type="EMBL" id="OLF15613.1"/>
    </source>
</evidence>
<keyword evidence="1" id="KW-0472">Membrane</keyword>
<keyword evidence="1" id="KW-1133">Transmembrane helix</keyword>
<reference evidence="2 3" key="1">
    <citation type="submission" date="2016-12" db="EMBL/GenBank/DDBJ databases">
        <title>The draft genome sequence of Actinophytocola sp. 11-183.</title>
        <authorList>
            <person name="Wang W."/>
            <person name="Yuan L."/>
        </authorList>
    </citation>
    <scope>NUCLEOTIDE SEQUENCE [LARGE SCALE GENOMIC DNA]</scope>
    <source>
        <strain evidence="2 3">11-183</strain>
    </source>
</reference>
<keyword evidence="3" id="KW-1185">Reference proteome</keyword>
<dbReference type="STRING" id="1912961.BU204_21095"/>
<dbReference type="PANTHER" id="PTHR40761">
    <property type="entry name" value="CONSERVED INTEGRAL MEMBRANE ALANINE VALINE AND LEUCINE RICH PROTEIN-RELATED"/>
    <property type="match status" value="1"/>
</dbReference>
<dbReference type="EMBL" id="MSIE01000039">
    <property type="protein sequence ID" value="OLF15613.1"/>
    <property type="molecule type" value="Genomic_DNA"/>
</dbReference>
<accession>A0A1Q8CMM5</accession>
<name>A0A1Q8CMM5_9PSEU</name>
<protein>
    <submittedName>
        <fullName evidence="2">Uncharacterized protein</fullName>
    </submittedName>
</protein>
<dbReference type="Proteomes" id="UP000185596">
    <property type="component" value="Unassembled WGS sequence"/>
</dbReference>
<proteinExistence type="predicted"/>
<organism evidence="2 3">
    <name type="scientific">Actinophytocola xanthii</name>
    <dbReference type="NCBI Taxonomy" id="1912961"/>
    <lineage>
        <taxon>Bacteria</taxon>
        <taxon>Bacillati</taxon>
        <taxon>Actinomycetota</taxon>
        <taxon>Actinomycetes</taxon>
        <taxon>Pseudonocardiales</taxon>
        <taxon>Pseudonocardiaceae</taxon>
    </lineage>
</organism>
<feature type="transmembrane region" description="Helical" evidence="1">
    <location>
        <begin position="54"/>
        <end position="87"/>
    </location>
</feature>
<feature type="transmembrane region" description="Helical" evidence="1">
    <location>
        <begin position="225"/>
        <end position="246"/>
    </location>
</feature>
<evidence type="ECO:0000256" key="1">
    <source>
        <dbReference type="SAM" id="Phobius"/>
    </source>
</evidence>
<feature type="transmembrane region" description="Helical" evidence="1">
    <location>
        <begin position="252"/>
        <end position="275"/>
    </location>
</feature>
<evidence type="ECO:0000313" key="3">
    <source>
        <dbReference type="Proteomes" id="UP000185596"/>
    </source>
</evidence>
<keyword evidence="1" id="KW-0812">Transmembrane</keyword>
<gene>
    <name evidence="2" type="ORF">BU204_21095</name>
</gene>
<feature type="transmembrane region" description="Helical" evidence="1">
    <location>
        <begin position="162"/>
        <end position="180"/>
    </location>
</feature>
<feature type="transmembrane region" description="Helical" evidence="1">
    <location>
        <begin position="192"/>
        <end position="213"/>
    </location>
</feature>
<dbReference type="AlphaFoldDB" id="A0A1Q8CMM5"/>
<dbReference type="PANTHER" id="PTHR40761:SF1">
    <property type="entry name" value="CONSERVED INTEGRAL MEMBRANE ALANINE VALINE AND LEUCINE RICH PROTEIN-RELATED"/>
    <property type="match status" value="1"/>
</dbReference>
<dbReference type="RefSeq" id="WP_075127440.1">
    <property type="nucleotide sequence ID" value="NZ_MSIE01000039.1"/>
</dbReference>